<dbReference type="InterPro" id="IPR029026">
    <property type="entry name" value="tRNA_m1G_MTases_N"/>
</dbReference>
<dbReference type="EMBL" id="QPIZ01000010">
    <property type="protein sequence ID" value="RCW35284.1"/>
    <property type="molecule type" value="Genomic_DNA"/>
</dbReference>
<dbReference type="PANTHER" id="PTHR43191">
    <property type="entry name" value="RRNA METHYLTRANSFERASE 3"/>
    <property type="match status" value="1"/>
</dbReference>
<reference evidence="5 6" key="1">
    <citation type="submission" date="2018-07" db="EMBL/GenBank/DDBJ databases">
        <title>Freshwater and sediment microbial communities from various areas in North America, analyzing microbe dynamics in response to fracking.</title>
        <authorList>
            <person name="Lamendella R."/>
        </authorList>
    </citation>
    <scope>NUCLEOTIDE SEQUENCE [LARGE SCALE GENOMIC DNA]</scope>
    <source>
        <strain evidence="5 6">160A</strain>
    </source>
</reference>
<dbReference type="SUPFAM" id="SSF75217">
    <property type="entry name" value="alpha/beta knot"/>
    <property type="match status" value="1"/>
</dbReference>
<dbReference type="SMART" id="SM00967">
    <property type="entry name" value="SpoU_sub_bind"/>
    <property type="match status" value="1"/>
</dbReference>
<dbReference type="Pfam" id="PF22435">
    <property type="entry name" value="MRM3-like_sub_bind"/>
    <property type="match status" value="1"/>
</dbReference>
<dbReference type="InterPro" id="IPR029064">
    <property type="entry name" value="Ribosomal_eL30-like_sf"/>
</dbReference>
<dbReference type="Proteomes" id="UP000252733">
    <property type="component" value="Unassembled WGS sequence"/>
</dbReference>
<feature type="domain" description="RNA 2-O ribose methyltransferase substrate binding" evidence="4">
    <location>
        <begin position="26"/>
        <end position="93"/>
    </location>
</feature>
<dbReference type="CDD" id="cd18109">
    <property type="entry name" value="SpoU-like_RNA-MTase"/>
    <property type="match status" value="1"/>
</dbReference>
<evidence type="ECO:0000259" key="4">
    <source>
        <dbReference type="SMART" id="SM00967"/>
    </source>
</evidence>
<keyword evidence="3 5" id="KW-0808">Transferase</keyword>
<organism evidence="5 6">
    <name type="scientific">Marinilabilia salmonicolor</name>
    <dbReference type="NCBI Taxonomy" id="989"/>
    <lineage>
        <taxon>Bacteria</taxon>
        <taxon>Pseudomonadati</taxon>
        <taxon>Bacteroidota</taxon>
        <taxon>Bacteroidia</taxon>
        <taxon>Marinilabiliales</taxon>
        <taxon>Marinilabiliaceae</taxon>
        <taxon>Marinilabilia</taxon>
    </lineage>
</organism>
<dbReference type="InterPro" id="IPR053888">
    <property type="entry name" value="MRM3-like_sub_bind"/>
</dbReference>
<dbReference type="Gene3D" id="3.30.1330.30">
    <property type="match status" value="1"/>
</dbReference>
<dbReference type="GO" id="GO:0003723">
    <property type="term" value="F:RNA binding"/>
    <property type="evidence" value="ECO:0007669"/>
    <property type="project" value="InterPro"/>
</dbReference>
<sequence length="252" mass="27220">MIGQAKKKLISSLSQKKYRDKNGLFVAEGPKLVNDLLEAGVQAEIIISTDNISLPETGRSVITEIIPPRELQKISFLKTPQNILGVFRKPEAPFHPDQLTDKLSLALDGIQDPGNMGTIIRLADWFGISTIVCSEDTVDCFNPKVVQASMGAIARVKVIYTDLPALFQQTSSDSGMEIFGTFMDGENIYALDLPPSGIIVLGNEGSGIRPETTKHITRKVAIPSFSAGGMESLNVGIAAAIVCSEFRRTTSP</sequence>
<evidence type="ECO:0000256" key="2">
    <source>
        <dbReference type="ARBA" id="ARBA00022603"/>
    </source>
</evidence>
<dbReference type="InterPro" id="IPR029028">
    <property type="entry name" value="Alpha/beta_knot_MTases"/>
</dbReference>
<keyword evidence="6" id="KW-1185">Reference proteome</keyword>
<dbReference type="PANTHER" id="PTHR43191:SF2">
    <property type="entry name" value="RRNA METHYLTRANSFERASE 3, MITOCHONDRIAL"/>
    <property type="match status" value="1"/>
</dbReference>
<name>A0A2T0XB99_9BACT</name>
<accession>A0A2T0XB99</accession>
<comment type="similarity">
    <text evidence="1">Belongs to the class IV-like SAM-binding methyltransferase superfamily. RNA methyltransferase TrmH family.</text>
</comment>
<gene>
    <name evidence="5" type="ORF">DFO77_11050</name>
</gene>
<dbReference type="AlphaFoldDB" id="A0A2T0XB99"/>
<evidence type="ECO:0000256" key="3">
    <source>
        <dbReference type="ARBA" id="ARBA00022679"/>
    </source>
</evidence>
<dbReference type="InterPro" id="IPR051259">
    <property type="entry name" value="rRNA_Methyltransferase"/>
</dbReference>
<evidence type="ECO:0000313" key="6">
    <source>
        <dbReference type="Proteomes" id="UP000252733"/>
    </source>
</evidence>
<dbReference type="SUPFAM" id="SSF55315">
    <property type="entry name" value="L30e-like"/>
    <property type="match status" value="1"/>
</dbReference>
<dbReference type="GO" id="GO:0008173">
    <property type="term" value="F:RNA methyltransferase activity"/>
    <property type="evidence" value="ECO:0007669"/>
    <property type="project" value="InterPro"/>
</dbReference>
<dbReference type="GO" id="GO:0032259">
    <property type="term" value="P:methylation"/>
    <property type="evidence" value="ECO:0007669"/>
    <property type="project" value="UniProtKB-KW"/>
</dbReference>
<proteinExistence type="inferred from homology"/>
<dbReference type="Gene3D" id="3.40.1280.10">
    <property type="match status" value="1"/>
</dbReference>
<dbReference type="RefSeq" id="WP_106154111.1">
    <property type="nucleotide sequence ID" value="NZ_PVTS01000016.1"/>
</dbReference>
<dbReference type="STRING" id="1168289.GCA_000259075_02107"/>
<dbReference type="Pfam" id="PF00588">
    <property type="entry name" value="SpoU_methylase"/>
    <property type="match status" value="1"/>
</dbReference>
<dbReference type="GO" id="GO:0005737">
    <property type="term" value="C:cytoplasm"/>
    <property type="evidence" value="ECO:0007669"/>
    <property type="project" value="UniProtKB-ARBA"/>
</dbReference>
<dbReference type="OrthoDB" id="9785673at2"/>
<dbReference type="InterPro" id="IPR013123">
    <property type="entry name" value="SpoU_subst-bd"/>
</dbReference>
<evidence type="ECO:0000256" key="1">
    <source>
        <dbReference type="ARBA" id="ARBA00007228"/>
    </source>
</evidence>
<comment type="caution">
    <text evidence="5">The sequence shown here is derived from an EMBL/GenBank/DDBJ whole genome shotgun (WGS) entry which is preliminary data.</text>
</comment>
<protein>
    <submittedName>
        <fullName evidence="5">TrmH family RNA methyltransferase</fullName>
    </submittedName>
</protein>
<evidence type="ECO:0000313" key="5">
    <source>
        <dbReference type="EMBL" id="RCW35284.1"/>
    </source>
</evidence>
<dbReference type="InterPro" id="IPR001537">
    <property type="entry name" value="SpoU_MeTrfase"/>
</dbReference>
<keyword evidence="2 5" id="KW-0489">Methyltransferase</keyword>
<dbReference type="GO" id="GO:0006396">
    <property type="term" value="P:RNA processing"/>
    <property type="evidence" value="ECO:0007669"/>
    <property type="project" value="InterPro"/>
</dbReference>